<dbReference type="EMBL" id="LVVM01001166">
    <property type="protein sequence ID" value="OJA19150.1"/>
    <property type="molecule type" value="Genomic_DNA"/>
</dbReference>
<protein>
    <recommendedName>
        <fullName evidence="1">Protein kinase domain-containing protein</fullName>
    </recommendedName>
</protein>
<feature type="domain" description="Protein kinase" evidence="1">
    <location>
        <begin position="1"/>
        <end position="152"/>
    </location>
</feature>
<dbReference type="GO" id="GO:0005524">
    <property type="term" value="F:ATP binding"/>
    <property type="evidence" value="ECO:0007669"/>
    <property type="project" value="InterPro"/>
</dbReference>
<comment type="caution">
    <text evidence="2">The sequence shown here is derived from an EMBL/GenBank/DDBJ whole genome shotgun (WGS) entry which is preliminary data.</text>
</comment>
<gene>
    <name evidence="2" type="ORF">AZE42_05389</name>
</gene>
<evidence type="ECO:0000259" key="1">
    <source>
        <dbReference type="PROSITE" id="PS50011"/>
    </source>
</evidence>
<dbReference type="OrthoDB" id="5809314at2759"/>
<dbReference type="Pfam" id="PF00069">
    <property type="entry name" value="Pkinase"/>
    <property type="match status" value="1"/>
</dbReference>
<dbReference type="GO" id="GO:0004674">
    <property type="term" value="F:protein serine/threonine kinase activity"/>
    <property type="evidence" value="ECO:0007669"/>
    <property type="project" value="TreeGrafter"/>
</dbReference>
<evidence type="ECO:0000313" key="3">
    <source>
        <dbReference type="Proteomes" id="UP000183567"/>
    </source>
</evidence>
<dbReference type="Proteomes" id="UP000183567">
    <property type="component" value="Unassembled WGS sequence"/>
</dbReference>
<dbReference type="InterPro" id="IPR000719">
    <property type="entry name" value="Prot_kinase_dom"/>
</dbReference>
<reference evidence="2 3" key="1">
    <citation type="submission" date="2016-03" db="EMBL/GenBank/DDBJ databases">
        <title>Comparative genomics of the ectomycorrhizal sister species Rhizopogon vinicolor and Rhizopogon vesiculosus (Basidiomycota: Boletales) reveals a divergence of the mating type B locus.</title>
        <authorList>
            <person name="Mujic A.B."/>
            <person name="Kuo A."/>
            <person name="Tritt A."/>
            <person name="Lipzen A."/>
            <person name="Chen C."/>
            <person name="Johnson J."/>
            <person name="Sharma A."/>
            <person name="Barry K."/>
            <person name="Grigoriev I.V."/>
            <person name="Spatafora J.W."/>
        </authorList>
    </citation>
    <scope>NUCLEOTIDE SEQUENCE [LARGE SCALE GENOMIC DNA]</scope>
    <source>
        <strain evidence="2 3">AM-OR11-056</strain>
    </source>
</reference>
<organism evidence="2 3">
    <name type="scientific">Rhizopogon vesiculosus</name>
    <dbReference type="NCBI Taxonomy" id="180088"/>
    <lineage>
        <taxon>Eukaryota</taxon>
        <taxon>Fungi</taxon>
        <taxon>Dikarya</taxon>
        <taxon>Basidiomycota</taxon>
        <taxon>Agaricomycotina</taxon>
        <taxon>Agaricomycetes</taxon>
        <taxon>Agaricomycetidae</taxon>
        <taxon>Boletales</taxon>
        <taxon>Suillineae</taxon>
        <taxon>Rhizopogonaceae</taxon>
        <taxon>Rhizopogon</taxon>
    </lineage>
</organism>
<dbReference type="PANTHER" id="PTHR24361">
    <property type="entry name" value="MITOGEN-ACTIVATED KINASE KINASE KINASE"/>
    <property type="match status" value="1"/>
</dbReference>
<sequence>MENGSLTSYLSTRSQTLSDTEKLTLLSHVADGLHYLRLADYGLSSIISACSDLCSALRWTAPELIGDDDENQASSRNSDIYSFGCIALHVLYGRLPYSWLDDVLRVIFARHSGEDPIGSGTEMGGGHDGFVRHCLSASPTNRPTIDQIRSFIATSTSN</sequence>
<dbReference type="SMART" id="SM00220">
    <property type="entry name" value="S_TKc"/>
    <property type="match status" value="1"/>
</dbReference>
<keyword evidence="3" id="KW-1185">Reference proteome</keyword>
<evidence type="ECO:0000313" key="2">
    <source>
        <dbReference type="EMBL" id="OJA19150.1"/>
    </source>
</evidence>
<accession>A0A1J8QBW8</accession>
<dbReference type="Gene3D" id="1.10.510.10">
    <property type="entry name" value="Transferase(Phosphotransferase) domain 1"/>
    <property type="match status" value="1"/>
</dbReference>
<dbReference type="InterPro" id="IPR011009">
    <property type="entry name" value="Kinase-like_dom_sf"/>
</dbReference>
<dbReference type="InterPro" id="IPR053235">
    <property type="entry name" value="Ser_Thr_kinase"/>
</dbReference>
<proteinExistence type="predicted"/>
<dbReference type="SUPFAM" id="SSF56112">
    <property type="entry name" value="Protein kinase-like (PK-like)"/>
    <property type="match status" value="1"/>
</dbReference>
<name>A0A1J8QBW8_9AGAM</name>
<dbReference type="PROSITE" id="PS50011">
    <property type="entry name" value="PROTEIN_KINASE_DOM"/>
    <property type="match status" value="1"/>
</dbReference>
<dbReference type="AlphaFoldDB" id="A0A1J8QBW8"/>
<dbReference type="STRING" id="180088.A0A1J8QBW8"/>
<dbReference type="GO" id="GO:0005737">
    <property type="term" value="C:cytoplasm"/>
    <property type="evidence" value="ECO:0007669"/>
    <property type="project" value="TreeGrafter"/>
</dbReference>